<dbReference type="InterPro" id="IPR006652">
    <property type="entry name" value="Kelch_1"/>
</dbReference>
<comment type="caution">
    <text evidence="2">The sequence shown here is derived from an EMBL/GenBank/DDBJ whole genome shotgun (WGS) entry which is preliminary data.</text>
</comment>
<name>A0A4C1ZJA8_EUMVA</name>
<organism evidence="2 3">
    <name type="scientific">Eumeta variegata</name>
    <name type="common">Bagworm moth</name>
    <name type="synonym">Eumeta japonica</name>
    <dbReference type="NCBI Taxonomy" id="151549"/>
    <lineage>
        <taxon>Eukaryota</taxon>
        <taxon>Metazoa</taxon>
        <taxon>Ecdysozoa</taxon>
        <taxon>Arthropoda</taxon>
        <taxon>Hexapoda</taxon>
        <taxon>Insecta</taxon>
        <taxon>Pterygota</taxon>
        <taxon>Neoptera</taxon>
        <taxon>Endopterygota</taxon>
        <taxon>Lepidoptera</taxon>
        <taxon>Glossata</taxon>
        <taxon>Ditrysia</taxon>
        <taxon>Tineoidea</taxon>
        <taxon>Psychidae</taxon>
        <taxon>Oiketicinae</taxon>
        <taxon>Eumeta</taxon>
    </lineage>
</organism>
<proteinExistence type="predicted"/>
<dbReference type="Gene3D" id="2.120.10.80">
    <property type="entry name" value="Kelch-type beta propeller"/>
    <property type="match status" value="1"/>
</dbReference>
<dbReference type="InterPro" id="IPR015915">
    <property type="entry name" value="Kelch-typ_b-propeller"/>
</dbReference>
<evidence type="ECO:0000313" key="3">
    <source>
        <dbReference type="Proteomes" id="UP000299102"/>
    </source>
</evidence>
<evidence type="ECO:0000313" key="2">
    <source>
        <dbReference type="EMBL" id="GBP88576.1"/>
    </source>
</evidence>
<dbReference type="Pfam" id="PF24681">
    <property type="entry name" value="Kelch_KLHDC2_KLHL20_DRC7"/>
    <property type="match status" value="1"/>
</dbReference>
<dbReference type="STRING" id="151549.A0A4C1ZJA8"/>
<dbReference type="Proteomes" id="UP000299102">
    <property type="component" value="Unassembled WGS sequence"/>
</dbReference>
<dbReference type="OrthoDB" id="45365at2759"/>
<keyword evidence="3" id="KW-1185">Reference proteome</keyword>
<reference evidence="2 3" key="1">
    <citation type="journal article" date="2019" name="Commun. Biol.">
        <title>The bagworm genome reveals a unique fibroin gene that provides high tensile strength.</title>
        <authorList>
            <person name="Kono N."/>
            <person name="Nakamura H."/>
            <person name="Ohtoshi R."/>
            <person name="Tomita M."/>
            <person name="Numata K."/>
            <person name="Arakawa K."/>
        </authorList>
    </citation>
    <scope>NUCLEOTIDE SEQUENCE [LARGE SCALE GENOMIC DNA]</scope>
</reference>
<dbReference type="EMBL" id="BGZK01001942">
    <property type="protein sequence ID" value="GBP88576.1"/>
    <property type="molecule type" value="Genomic_DNA"/>
</dbReference>
<sequence length="181" mass="20050">MKDGLPPRRACEKVPQRFVPRLVTSRHLCLFQANTWTPIAPMRTTRLHFALVAVSNKLYAFGGKGQSSIEAYDPMTNEWAEVGEMPEARWGMSFVTYAGAVYIVGGWTPTDACSNDVLRYAPARGEWRRLRPLLPAGDDGRTICATAAVHRQNLYVVGGWNKEGNAANAVRCYNLETVSSS</sequence>
<gene>
    <name evidence="2" type="primary">KLHL41</name>
    <name evidence="2" type="ORF">EVAR_68606_1</name>
</gene>
<dbReference type="AlphaFoldDB" id="A0A4C1ZJA8"/>
<accession>A0A4C1ZJA8</accession>
<dbReference type="InterPro" id="IPR052392">
    <property type="entry name" value="Kelch-BTB_domain-containing"/>
</dbReference>
<dbReference type="SMART" id="SM00612">
    <property type="entry name" value="Kelch"/>
    <property type="match status" value="2"/>
</dbReference>
<protein>
    <submittedName>
        <fullName evidence="2">Kelch-like protein 41</fullName>
    </submittedName>
</protein>
<keyword evidence="1" id="KW-0880">Kelch repeat</keyword>
<dbReference type="SUPFAM" id="SSF117281">
    <property type="entry name" value="Kelch motif"/>
    <property type="match status" value="1"/>
</dbReference>
<evidence type="ECO:0000256" key="1">
    <source>
        <dbReference type="ARBA" id="ARBA00022441"/>
    </source>
</evidence>
<dbReference type="PANTHER" id="PTHR46375:SF3">
    <property type="entry name" value="KELCH REPEAT AND BTB DOMAIN-CONTAINING PROTEIN 13"/>
    <property type="match status" value="1"/>
</dbReference>
<dbReference type="PANTHER" id="PTHR46375">
    <property type="entry name" value="KELCH REPEAT AND BTB DOMAIN-CONTAINING PROTEIN 13-RELATED"/>
    <property type="match status" value="1"/>
</dbReference>